<protein>
    <submittedName>
        <fullName evidence="2">Uncharacterized protein</fullName>
    </submittedName>
</protein>
<dbReference type="EMBL" id="LR899011">
    <property type="protein sequence ID" value="CAD7085812.1"/>
    <property type="molecule type" value="Genomic_DNA"/>
</dbReference>
<dbReference type="InParanoid" id="A0A7R8URR7"/>
<evidence type="ECO:0000313" key="2">
    <source>
        <dbReference type="EMBL" id="CAD7085812.1"/>
    </source>
</evidence>
<dbReference type="Proteomes" id="UP000594454">
    <property type="component" value="Chromosome 3"/>
</dbReference>
<name>A0A7R8URR7_HERIL</name>
<sequence length="113" mass="12870">MTSNADDFDKEDDIPLSVWTRATDNQLLTTNEDLDQHACIDDVATYEENDIVQNIIANRQDSDVDDDETEESGWTSTVSEAPMATERHILSGFYCIFFFTKSLQSHFNITLLI</sequence>
<feature type="region of interest" description="Disordered" evidence="1">
    <location>
        <begin position="59"/>
        <end position="78"/>
    </location>
</feature>
<evidence type="ECO:0000313" key="3">
    <source>
        <dbReference type="Proteomes" id="UP000594454"/>
    </source>
</evidence>
<accession>A0A7R8URR7</accession>
<proteinExistence type="predicted"/>
<evidence type="ECO:0000256" key="1">
    <source>
        <dbReference type="SAM" id="MobiDB-lite"/>
    </source>
</evidence>
<gene>
    <name evidence="2" type="ORF">HERILL_LOCUS8631</name>
</gene>
<dbReference type="AlphaFoldDB" id="A0A7R8URR7"/>
<reference evidence="2 3" key="1">
    <citation type="submission" date="2020-11" db="EMBL/GenBank/DDBJ databases">
        <authorList>
            <person name="Wallbank WR R."/>
            <person name="Pardo Diaz C."/>
            <person name="Kozak K."/>
            <person name="Martin S."/>
            <person name="Jiggins C."/>
            <person name="Moest M."/>
            <person name="Warren A I."/>
            <person name="Generalovic N T."/>
            <person name="Byers J.R.P. K."/>
            <person name="Montejo-Kovacevich G."/>
            <person name="Yen C E."/>
        </authorList>
    </citation>
    <scope>NUCLEOTIDE SEQUENCE [LARGE SCALE GENOMIC DNA]</scope>
</reference>
<keyword evidence="3" id="KW-1185">Reference proteome</keyword>
<organism evidence="2 3">
    <name type="scientific">Hermetia illucens</name>
    <name type="common">Black soldier fly</name>
    <dbReference type="NCBI Taxonomy" id="343691"/>
    <lineage>
        <taxon>Eukaryota</taxon>
        <taxon>Metazoa</taxon>
        <taxon>Ecdysozoa</taxon>
        <taxon>Arthropoda</taxon>
        <taxon>Hexapoda</taxon>
        <taxon>Insecta</taxon>
        <taxon>Pterygota</taxon>
        <taxon>Neoptera</taxon>
        <taxon>Endopterygota</taxon>
        <taxon>Diptera</taxon>
        <taxon>Brachycera</taxon>
        <taxon>Stratiomyomorpha</taxon>
        <taxon>Stratiomyidae</taxon>
        <taxon>Hermetiinae</taxon>
        <taxon>Hermetia</taxon>
    </lineage>
</organism>